<dbReference type="SUPFAM" id="SSF49785">
    <property type="entry name" value="Galactose-binding domain-like"/>
    <property type="match status" value="1"/>
</dbReference>
<reference evidence="3 4" key="1">
    <citation type="submission" date="2018-11" db="EMBL/GenBank/DDBJ databases">
        <title>Genomes From Bacteria Associated with the Canine Oral Cavity: a Test Case for Automated Genome-Based Taxonomic Assignment.</title>
        <authorList>
            <person name="Coil D.A."/>
            <person name="Jospin G."/>
            <person name="Darling A.E."/>
            <person name="Wallis C."/>
            <person name="Davis I.J."/>
            <person name="Harris S."/>
            <person name="Eisen J.A."/>
            <person name="Holcombe L.J."/>
            <person name="O'Flynn C."/>
        </authorList>
    </citation>
    <scope>NUCLEOTIDE SEQUENCE [LARGE SCALE GENOMIC DNA]</scope>
    <source>
        <strain evidence="3 4">OH2822_COT-296</strain>
    </source>
</reference>
<organism evidence="3 4">
    <name type="scientific">Arachnia propionica</name>
    <dbReference type="NCBI Taxonomy" id="1750"/>
    <lineage>
        <taxon>Bacteria</taxon>
        <taxon>Bacillati</taxon>
        <taxon>Actinomycetota</taxon>
        <taxon>Actinomycetes</taxon>
        <taxon>Propionibacteriales</taxon>
        <taxon>Propionibacteriaceae</taxon>
        <taxon>Arachnia</taxon>
    </lineage>
</organism>
<evidence type="ECO:0008006" key="5">
    <source>
        <dbReference type="Google" id="ProtNLM"/>
    </source>
</evidence>
<dbReference type="EMBL" id="RQYT01000034">
    <property type="protein sequence ID" value="RRD48626.1"/>
    <property type="molecule type" value="Genomic_DNA"/>
</dbReference>
<sequence>MSRRLPDEYFRQTISESSDVRPGEERHVESPPRGRIPVTSGLPLVLVVACAVAAFLLGYAGVRALMLGEEPEEIHPNPSGAATAPTRPAVPWTGPVKPVKPLLAEGTCEAGEPPDVLLDGRSATVWRCPGNGAEQSLTFQFGDAVDLVGVRLVSNVAANPDVAARERRITEVRWTFDDGSWVAHPLASDSASPQELRFPAVATSSVTLTVVSVTEPGADLDQVSIAAVDFLTTG</sequence>
<feature type="compositionally biased region" description="Basic and acidic residues" evidence="1">
    <location>
        <begin position="1"/>
        <end position="10"/>
    </location>
</feature>
<proteinExistence type="predicted"/>
<keyword evidence="2" id="KW-0472">Membrane</keyword>
<gene>
    <name evidence="3" type="ORF">EII35_11950</name>
</gene>
<dbReference type="RefSeq" id="WP_125228699.1">
    <property type="nucleotide sequence ID" value="NZ_RQYT01000034.1"/>
</dbReference>
<dbReference type="InterPro" id="IPR057561">
    <property type="entry name" value="NADase_transloc"/>
</dbReference>
<dbReference type="Proteomes" id="UP000280935">
    <property type="component" value="Unassembled WGS sequence"/>
</dbReference>
<feature type="region of interest" description="Disordered" evidence="1">
    <location>
        <begin position="1"/>
        <end position="34"/>
    </location>
</feature>
<keyword evidence="2" id="KW-0812">Transmembrane</keyword>
<comment type="caution">
    <text evidence="3">The sequence shown here is derived from an EMBL/GenBank/DDBJ whole genome shotgun (WGS) entry which is preliminary data.</text>
</comment>
<evidence type="ECO:0000256" key="2">
    <source>
        <dbReference type="SAM" id="Phobius"/>
    </source>
</evidence>
<dbReference type="NCBIfam" id="NF047619">
    <property type="entry name" value="NADase_discoid"/>
    <property type="match status" value="1"/>
</dbReference>
<dbReference type="AlphaFoldDB" id="A0A3P1WRP9"/>
<evidence type="ECO:0000256" key="1">
    <source>
        <dbReference type="SAM" id="MobiDB-lite"/>
    </source>
</evidence>
<keyword evidence="2" id="KW-1133">Transmembrane helix</keyword>
<evidence type="ECO:0000313" key="4">
    <source>
        <dbReference type="Proteomes" id="UP000280935"/>
    </source>
</evidence>
<feature type="compositionally biased region" description="Basic and acidic residues" evidence="1">
    <location>
        <begin position="18"/>
        <end position="32"/>
    </location>
</feature>
<dbReference type="InterPro" id="IPR008979">
    <property type="entry name" value="Galactose-bd-like_sf"/>
</dbReference>
<dbReference type="Gene3D" id="2.60.120.260">
    <property type="entry name" value="Galactose-binding domain-like"/>
    <property type="match status" value="1"/>
</dbReference>
<name>A0A3P1WRP9_9ACTN</name>
<feature type="transmembrane region" description="Helical" evidence="2">
    <location>
        <begin position="41"/>
        <end position="62"/>
    </location>
</feature>
<accession>A0A3P1WRP9</accession>
<protein>
    <recommendedName>
        <fullName evidence="5">F5/8 type C domain-containing protein</fullName>
    </recommendedName>
</protein>
<evidence type="ECO:0000313" key="3">
    <source>
        <dbReference type="EMBL" id="RRD48626.1"/>
    </source>
</evidence>
<dbReference type="OrthoDB" id="3712014at2"/>